<dbReference type="AlphaFoldDB" id="A0A397UJ12"/>
<accession>A0A397UJ12</accession>
<reference evidence="3 4" key="1">
    <citation type="submission" date="2018-06" db="EMBL/GenBank/DDBJ databases">
        <title>Comparative genomics reveals the genomic features of Rhizophagus irregularis, R. cerebriforme, R. diaphanum and Gigaspora rosea, and their symbiotic lifestyle signature.</title>
        <authorList>
            <person name="Morin E."/>
            <person name="San Clemente H."/>
            <person name="Chen E.C.H."/>
            <person name="De La Providencia I."/>
            <person name="Hainaut M."/>
            <person name="Kuo A."/>
            <person name="Kohler A."/>
            <person name="Murat C."/>
            <person name="Tang N."/>
            <person name="Roy S."/>
            <person name="Loubradou J."/>
            <person name="Henrissat B."/>
            <person name="Grigoriev I.V."/>
            <person name="Corradi N."/>
            <person name="Roux C."/>
            <person name="Martin F.M."/>
        </authorList>
    </citation>
    <scope>NUCLEOTIDE SEQUENCE [LARGE SCALE GENOMIC DNA]</scope>
    <source>
        <strain evidence="3 4">DAOM 194757</strain>
    </source>
</reference>
<gene>
    <name evidence="3" type="ORF">C2G38_2251809</name>
</gene>
<evidence type="ECO:0000256" key="1">
    <source>
        <dbReference type="SAM" id="MobiDB-lite"/>
    </source>
</evidence>
<evidence type="ECO:0000313" key="3">
    <source>
        <dbReference type="EMBL" id="RIB08769.1"/>
    </source>
</evidence>
<dbReference type="Proteomes" id="UP000266673">
    <property type="component" value="Unassembled WGS sequence"/>
</dbReference>
<feature type="compositionally biased region" description="Pro residues" evidence="1">
    <location>
        <begin position="70"/>
        <end position="112"/>
    </location>
</feature>
<comment type="caution">
    <text evidence="3">The sequence shown here is derived from an EMBL/GenBank/DDBJ whole genome shotgun (WGS) entry which is preliminary data.</text>
</comment>
<organism evidence="3 4">
    <name type="scientific">Gigaspora rosea</name>
    <dbReference type="NCBI Taxonomy" id="44941"/>
    <lineage>
        <taxon>Eukaryota</taxon>
        <taxon>Fungi</taxon>
        <taxon>Fungi incertae sedis</taxon>
        <taxon>Mucoromycota</taxon>
        <taxon>Glomeromycotina</taxon>
        <taxon>Glomeromycetes</taxon>
        <taxon>Diversisporales</taxon>
        <taxon>Gigasporaceae</taxon>
        <taxon>Gigaspora</taxon>
    </lineage>
</organism>
<name>A0A397UJ12_9GLOM</name>
<keyword evidence="2" id="KW-0732">Signal</keyword>
<feature type="region of interest" description="Disordered" evidence="1">
    <location>
        <begin position="63"/>
        <end position="112"/>
    </location>
</feature>
<evidence type="ECO:0000313" key="4">
    <source>
        <dbReference type="Proteomes" id="UP000266673"/>
    </source>
</evidence>
<feature type="chain" id="PRO_5017430714" evidence="2">
    <location>
        <begin position="19"/>
        <end position="112"/>
    </location>
</feature>
<feature type="signal peptide" evidence="2">
    <location>
        <begin position="1"/>
        <end position="18"/>
    </location>
</feature>
<protein>
    <submittedName>
        <fullName evidence="3">Uncharacterized protein</fullName>
    </submittedName>
</protein>
<sequence>MNLYFFIIYFFFISFVYGVNIPNDNFNCQSTLVGCSGLCPEGQSCIKGALGECQCEARISEPTQTSKPVIPFPIKPKPEPANPNPAPYDPVKPNPVPYEPKPLPKIPEPIPE</sequence>
<dbReference type="EMBL" id="QKWP01001464">
    <property type="protein sequence ID" value="RIB08769.1"/>
    <property type="molecule type" value="Genomic_DNA"/>
</dbReference>
<keyword evidence="4" id="KW-1185">Reference proteome</keyword>
<proteinExistence type="predicted"/>
<evidence type="ECO:0000256" key="2">
    <source>
        <dbReference type="SAM" id="SignalP"/>
    </source>
</evidence>